<proteinExistence type="predicted"/>
<dbReference type="Gene3D" id="3.30.700.10">
    <property type="entry name" value="Glycoprotein, Type 4 Pilin"/>
    <property type="match status" value="1"/>
</dbReference>
<dbReference type="AlphaFoldDB" id="A0A382LSR9"/>
<protein>
    <recommendedName>
        <fullName evidence="4">Type II secretion system protein GspG C-terminal domain-containing protein</fullName>
    </recommendedName>
</protein>
<keyword evidence="1" id="KW-0488">Methylation</keyword>
<keyword evidence="2" id="KW-1133">Transmembrane helix</keyword>
<dbReference type="NCBIfam" id="TIGR02532">
    <property type="entry name" value="IV_pilin_GFxxxE"/>
    <property type="match status" value="1"/>
</dbReference>
<dbReference type="EMBL" id="UINC01088511">
    <property type="protein sequence ID" value="SVC38805.1"/>
    <property type="molecule type" value="Genomic_DNA"/>
</dbReference>
<name>A0A382LSR9_9ZZZZ</name>
<keyword evidence="2" id="KW-0812">Transmembrane</keyword>
<reference evidence="3" key="1">
    <citation type="submission" date="2018-05" db="EMBL/GenBank/DDBJ databases">
        <authorList>
            <person name="Lanie J.A."/>
            <person name="Ng W.-L."/>
            <person name="Kazmierczak K.M."/>
            <person name="Andrzejewski T.M."/>
            <person name="Davidsen T.M."/>
            <person name="Wayne K.J."/>
            <person name="Tettelin H."/>
            <person name="Glass J.I."/>
            <person name="Rusch D."/>
            <person name="Podicherti R."/>
            <person name="Tsui H.-C.T."/>
            <person name="Winkler M.E."/>
        </authorList>
    </citation>
    <scope>NUCLEOTIDE SEQUENCE</scope>
</reference>
<dbReference type="InterPro" id="IPR012902">
    <property type="entry name" value="N_methyl_site"/>
</dbReference>
<dbReference type="InterPro" id="IPR000983">
    <property type="entry name" value="Bac_GSPG_pilin"/>
</dbReference>
<evidence type="ECO:0000313" key="3">
    <source>
        <dbReference type="EMBL" id="SVC38805.1"/>
    </source>
</evidence>
<feature type="transmembrane region" description="Helical" evidence="2">
    <location>
        <begin position="9"/>
        <end position="29"/>
    </location>
</feature>
<dbReference type="PROSITE" id="PS00409">
    <property type="entry name" value="PROKAR_NTER_METHYL"/>
    <property type="match status" value="1"/>
</dbReference>
<dbReference type="InterPro" id="IPR045584">
    <property type="entry name" value="Pilin-like"/>
</dbReference>
<accession>A0A382LSR9</accession>
<organism evidence="3">
    <name type="scientific">marine metagenome</name>
    <dbReference type="NCBI Taxonomy" id="408172"/>
    <lineage>
        <taxon>unclassified sequences</taxon>
        <taxon>metagenomes</taxon>
        <taxon>ecological metagenomes</taxon>
    </lineage>
</organism>
<evidence type="ECO:0000256" key="2">
    <source>
        <dbReference type="SAM" id="Phobius"/>
    </source>
</evidence>
<gene>
    <name evidence="3" type="ORF">METZ01_LOCUS291659</name>
</gene>
<sequence>MKKKFNEGFTLIELVIIMVILGVLAAIAVPRLGTTIGSSEEAAEEAVIGSLRSALEIAAMDSLAQDSQKRYPNNPFSALDAKTADGLLNNSWTYDPISHNIRHTRNSGENQDWDYDKSNGEIEIVILP</sequence>
<dbReference type="PRINTS" id="PR00813">
    <property type="entry name" value="BCTERIALGSPG"/>
</dbReference>
<dbReference type="Pfam" id="PF07963">
    <property type="entry name" value="N_methyl"/>
    <property type="match status" value="1"/>
</dbReference>
<dbReference type="GO" id="GO:0015628">
    <property type="term" value="P:protein secretion by the type II secretion system"/>
    <property type="evidence" value="ECO:0007669"/>
    <property type="project" value="InterPro"/>
</dbReference>
<evidence type="ECO:0000256" key="1">
    <source>
        <dbReference type="ARBA" id="ARBA00022481"/>
    </source>
</evidence>
<keyword evidence="2" id="KW-0472">Membrane</keyword>
<dbReference type="SUPFAM" id="SSF54523">
    <property type="entry name" value="Pili subunits"/>
    <property type="match status" value="1"/>
</dbReference>
<evidence type="ECO:0008006" key="4">
    <source>
        <dbReference type="Google" id="ProtNLM"/>
    </source>
</evidence>
<dbReference type="GO" id="GO:0015627">
    <property type="term" value="C:type II protein secretion system complex"/>
    <property type="evidence" value="ECO:0007669"/>
    <property type="project" value="InterPro"/>
</dbReference>